<dbReference type="NCBIfam" id="TIGR01634">
    <property type="entry name" value="tail_P2_I"/>
    <property type="match status" value="1"/>
</dbReference>
<keyword evidence="2" id="KW-1185">Reference proteome</keyword>
<gene>
    <name evidence="1" type="ORF">JCM16775_0405</name>
</gene>
<sequence>MITIDDLKLTDIAAKSTLNDKTTHWIYESINFAIKKKHEAIKRKFFLELSELNDVELDFLMWEYHVDYIDSNITRDTKIKLIKRSVFSHFNKGTVGGIKEICEILFNGNVEIIEWFKYGGNPGYFKVNTDGNLSDYEGYKKIIEVVEQYKNIRSWLEGIRLLRKEEKTNYYGFVEKNKKKYYLNSTDINIPNEIITENFGTVHRTRVLREIR</sequence>
<evidence type="ECO:0000313" key="1">
    <source>
        <dbReference type="EMBL" id="BBM37715.1"/>
    </source>
</evidence>
<dbReference type="KEGG" id="lhf:JCM16775_0405"/>
<reference evidence="1 2" key="1">
    <citation type="submission" date="2019-07" db="EMBL/GenBank/DDBJ databases">
        <title>Complete Genome Sequence of Leptotrichia hofstadii Strain JCM16775.</title>
        <authorList>
            <person name="Watanabe S."/>
            <person name="Cui L."/>
        </authorList>
    </citation>
    <scope>NUCLEOTIDE SEQUENCE [LARGE SCALE GENOMIC DNA]</scope>
    <source>
        <strain evidence="1 2">JCM16775</strain>
    </source>
</reference>
<accession>A0A510JHK7</accession>
<name>A0A510JHK7_9FUSO</name>
<dbReference type="OrthoDB" id="90759at2"/>
<evidence type="ECO:0000313" key="2">
    <source>
        <dbReference type="Proteomes" id="UP000321892"/>
    </source>
</evidence>
<proteinExistence type="predicted"/>
<dbReference type="RefSeq" id="WP_026745304.1">
    <property type="nucleotide sequence ID" value="NZ_AP019823.1"/>
</dbReference>
<dbReference type="EMBL" id="AP019823">
    <property type="protein sequence ID" value="BBM37715.1"/>
    <property type="molecule type" value="Genomic_DNA"/>
</dbReference>
<protein>
    <submittedName>
        <fullName evidence="1">Phage tail protein</fullName>
    </submittedName>
</protein>
<dbReference type="Proteomes" id="UP000321892">
    <property type="component" value="Chromosome"/>
</dbReference>
<organism evidence="1 2">
    <name type="scientific">Leptotrichia hofstadii</name>
    <dbReference type="NCBI Taxonomy" id="157688"/>
    <lineage>
        <taxon>Bacteria</taxon>
        <taxon>Fusobacteriati</taxon>
        <taxon>Fusobacteriota</taxon>
        <taxon>Fusobacteriia</taxon>
        <taxon>Fusobacteriales</taxon>
        <taxon>Leptotrichiaceae</taxon>
        <taxon>Leptotrichia</taxon>
    </lineage>
</organism>
<dbReference type="InterPro" id="IPR006521">
    <property type="entry name" value="Tail_protein_I"/>
</dbReference>
<dbReference type="AlphaFoldDB" id="A0A510JHK7"/>
<dbReference type="Pfam" id="PF09684">
    <property type="entry name" value="Tail_P2_I"/>
    <property type="match status" value="1"/>
</dbReference>